<name>A0A4S8LM22_DENBC</name>
<feature type="region of interest" description="Disordered" evidence="1">
    <location>
        <begin position="1"/>
        <end position="33"/>
    </location>
</feature>
<protein>
    <submittedName>
        <fullName evidence="2">Uncharacterized protein</fullName>
    </submittedName>
</protein>
<reference evidence="2 3" key="1">
    <citation type="journal article" date="2019" name="Nat. Ecol. Evol.">
        <title>Megaphylogeny resolves global patterns of mushroom evolution.</title>
        <authorList>
            <person name="Varga T."/>
            <person name="Krizsan K."/>
            <person name="Foldi C."/>
            <person name="Dima B."/>
            <person name="Sanchez-Garcia M."/>
            <person name="Sanchez-Ramirez S."/>
            <person name="Szollosi G.J."/>
            <person name="Szarkandi J.G."/>
            <person name="Papp V."/>
            <person name="Albert L."/>
            <person name="Andreopoulos W."/>
            <person name="Angelini C."/>
            <person name="Antonin V."/>
            <person name="Barry K.W."/>
            <person name="Bougher N.L."/>
            <person name="Buchanan P."/>
            <person name="Buyck B."/>
            <person name="Bense V."/>
            <person name="Catcheside P."/>
            <person name="Chovatia M."/>
            <person name="Cooper J."/>
            <person name="Damon W."/>
            <person name="Desjardin D."/>
            <person name="Finy P."/>
            <person name="Geml J."/>
            <person name="Haridas S."/>
            <person name="Hughes K."/>
            <person name="Justo A."/>
            <person name="Karasinski D."/>
            <person name="Kautmanova I."/>
            <person name="Kiss B."/>
            <person name="Kocsube S."/>
            <person name="Kotiranta H."/>
            <person name="LaButti K.M."/>
            <person name="Lechner B.E."/>
            <person name="Liimatainen K."/>
            <person name="Lipzen A."/>
            <person name="Lukacs Z."/>
            <person name="Mihaltcheva S."/>
            <person name="Morgado L.N."/>
            <person name="Niskanen T."/>
            <person name="Noordeloos M.E."/>
            <person name="Ohm R.A."/>
            <person name="Ortiz-Santana B."/>
            <person name="Ovrebo C."/>
            <person name="Racz N."/>
            <person name="Riley R."/>
            <person name="Savchenko A."/>
            <person name="Shiryaev A."/>
            <person name="Soop K."/>
            <person name="Spirin V."/>
            <person name="Szebenyi C."/>
            <person name="Tomsovsky M."/>
            <person name="Tulloss R.E."/>
            <person name="Uehling J."/>
            <person name="Grigoriev I.V."/>
            <person name="Vagvolgyi C."/>
            <person name="Papp T."/>
            <person name="Martin F.M."/>
            <person name="Miettinen O."/>
            <person name="Hibbett D.S."/>
            <person name="Nagy L.G."/>
        </authorList>
    </citation>
    <scope>NUCLEOTIDE SEQUENCE [LARGE SCALE GENOMIC DNA]</scope>
    <source>
        <strain evidence="2 3">CBS 962.96</strain>
    </source>
</reference>
<evidence type="ECO:0000256" key="1">
    <source>
        <dbReference type="SAM" id="MobiDB-lite"/>
    </source>
</evidence>
<accession>A0A4S8LM22</accession>
<feature type="compositionally biased region" description="Low complexity" evidence="1">
    <location>
        <begin position="14"/>
        <end position="23"/>
    </location>
</feature>
<gene>
    <name evidence="2" type="ORF">K435DRAFT_864631</name>
</gene>
<keyword evidence="3" id="KW-1185">Reference proteome</keyword>
<feature type="compositionally biased region" description="Polar residues" evidence="1">
    <location>
        <begin position="1"/>
        <end position="12"/>
    </location>
</feature>
<sequence length="109" mass="11674">MSSPTETLSSGSPAAMDTDAVMADTHEPNPLDSYQRFPSIVAAIALINTHPDAPPTNVDTIKTYRPSEFRPGAFQITHGSTGLHIRVDMIQARIAIPLAYCHTGSLGEI</sequence>
<evidence type="ECO:0000313" key="3">
    <source>
        <dbReference type="Proteomes" id="UP000297245"/>
    </source>
</evidence>
<dbReference type="EMBL" id="ML179346">
    <property type="protein sequence ID" value="THU90080.1"/>
    <property type="molecule type" value="Genomic_DNA"/>
</dbReference>
<dbReference type="AlphaFoldDB" id="A0A4S8LM22"/>
<proteinExistence type="predicted"/>
<organism evidence="2 3">
    <name type="scientific">Dendrothele bispora (strain CBS 962.96)</name>
    <dbReference type="NCBI Taxonomy" id="1314807"/>
    <lineage>
        <taxon>Eukaryota</taxon>
        <taxon>Fungi</taxon>
        <taxon>Dikarya</taxon>
        <taxon>Basidiomycota</taxon>
        <taxon>Agaricomycotina</taxon>
        <taxon>Agaricomycetes</taxon>
        <taxon>Agaricomycetidae</taxon>
        <taxon>Agaricales</taxon>
        <taxon>Agaricales incertae sedis</taxon>
        <taxon>Dendrothele</taxon>
    </lineage>
</organism>
<evidence type="ECO:0000313" key="2">
    <source>
        <dbReference type="EMBL" id="THU90080.1"/>
    </source>
</evidence>
<dbReference type="Proteomes" id="UP000297245">
    <property type="component" value="Unassembled WGS sequence"/>
</dbReference>